<sequence length="708" mass="78626">MTDSSSTAFSPATVLQAASLSGDHAILLLDLPSRTILACNEAAERVFGYGAGELVGKDTRILHVSDEHYRRFGEESARVLENGSGSYHCHYWLKRRDGSTFASEHLVRLIEDLLVGHMIALSIVRDLTESACSEPLPDSPRPGDTPLHGMTRHLPGMAFQHVRTREGVARNTFLSGSLFKDYDLDMEAMLEDPASFFDALHPDDRSRLDREMARSAEDLSGLNIRVRLRIPSGEFIWLHIVSQPRRLDDDAVVWDGFALDVTREQETEERLHQLATHDPLTGLPNPFQFVALLDRMFRRRGAREQRIAVAQINLGRMVYINETYGFDAGDELLRQAGARLLAQANSQGLVARGHGNTFLVALEASMADVTLTDILRRLQAPFTDPFVIRDDVAVRGDARIGLALYPGDGQTADSLLRASGIALDRAKRHPDRSYEFYAAEQGQDMRRRIRQEQALHDAIDAGLFIPHFQPQVSLADGSLVGLEALARCLDGNPTPLSPAEFIPLAEETGLIVPLGQLILERVLTCIGEWTRAGLRVPPVAVNFSARQFRQGDFESGLRETLSRSGVDPSTLVVELTESSLLQDFSKAEKTMRSLAELGVRFAIDDFGTGFSSLSYLARLPFHTLKIDRSFISAIEQDVRQRAITEALILMSRGLDLRVVAEGVETEDQARRLMGMGCHSAQGFFYARPMPAEEVEDWLRNGSQKRVSA</sequence>
<dbReference type="STRING" id="108003.B1C78_10345"/>
<dbReference type="Pfam" id="PF00990">
    <property type="entry name" value="GGDEF"/>
    <property type="match status" value="1"/>
</dbReference>
<evidence type="ECO:0000259" key="3">
    <source>
        <dbReference type="PROSITE" id="PS50883"/>
    </source>
</evidence>
<dbReference type="InterPro" id="IPR043128">
    <property type="entry name" value="Rev_trsase/Diguanyl_cyclase"/>
</dbReference>
<dbReference type="PANTHER" id="PTHR44757:SF2">
    <property type="entry name" value="BIOFILM ARCHITECTURE MAINTENANCE PROTEIN MBAA"/>
    <property type="match status" value="1"/>
</dbReference>
<dbReference type="InterPro" id="IPR013655">
    <property type="entry name" value="PAS_fold_3"/>
</dbReference>
<dbReference type="InterPro" id="IPR000014">
    <property type="entry name" value="PAS"/>
</dbReference>
<dbReference type="PANTHER" id="PTHR44757">
    <property type="entry name" value="DIGUANYLATE CYCLASE DGCP"/>
    <property type="match status" value="1"/>
</dbReference>
<dbReference type="Gene3D" id="3.30.70.270">
    <property type="match status" value="1"/>
</dbReference>
<dbReference type="SMART" id="SM00052">
    <property type="entry name" value="EAL"/>
    <property type="match status" value="1"/>
</dbReference>
<dbReference type="PROSITE" id="PS50887">
    <property type="entry name" value="GGDEF"/>
    <property type="match status" value="1"/>
</dbReference>
<comment type="caution">
    <text evidence="5">The sequence shown here is derived from an EMBL/GenBank/DDBJ whole genome shotgun (WGS) entry which is preliminary data.</text>
</comment>
<protein>
    <recommendedName>
        <fullName evidence="7">GGDEF domain-containing protein</fullName>
    </recommendedName>
</protein>
<dbReference type="OrthoDB" id="5603059at2"/>
<dbReference type="CDD" id="cd01948">
    <property type="entry name" value="EAL"/>
    <property type="match status" value="1"/>
</dbReference>
<dbReference type="RefSeq" id="WP_077279079.1">
    <property type="nucleotide sequence ID" value="NZ_MVBK01000059.1"/>
</dbReference>
<dbReference type="SUPFAM" id="SSF55785">
    <property type="entry name" value="PYP-like sensor domain (PAS domain)"/>
    <property type="match status" value="2"/>
</dbReference>
<organism evidence="5 6">
    <name type="scientific">Thioalkalivibrio denitrificans</name>
    <dbReference type="NCBI Taxonomy" id="108003"/>
    <lineage>
        <taxon>Bacteria</taxon>
        <taxon>Pseudomonadati</taxon>
        <taxon>Pseudomonadota</taxon>
        <taxon>Gammaproteobacteria</taxon>
        <taxon>Chromatiales</taxon>
        <taxon>Ectothiorhodospiraceae</taxon>
        <taxon>Thioalkalivibrio</taxon>
    </lineage>
</organism>
<dbReference type="NCBIfam" id="TIGR00229">
    <property type="entry name" value="sensory_box"/>
    <property type="match status" value="1"/>
</dbReference>
<dbReference type="Gene3D" id="3.20.20.450">
    <property type="entry name" value="EAL domain"/>
    <property type="match status" value="1"/>
</dbReference>
<proteinExistence type="predicted"/>
<evidence type="ECO:0000313" key="5">
    <source>
        <dbReference type="EMBL" id="OOG23679.1"/>
    </source>
</evidence>
<dbReference type="PROSITE" id="PS50112">
    <property type="entry name" value="PAS"/>
    <property type="match status" value="1"/>
</dbReference>
<dbReference type="NCBIfam" id="TIGR00254">
    <property type="entry name" value="GGDEF"/>
    <property type="match status" value="1"/>
</dbReference>
<dbReference type="InterPro" id="IPR035965">
    <property type="entry name" value="PAS-like_dom_sf"/>
</dbReference>
<evidence type="ECO:0000313" key="6">
    <source>
        <dbReference type="Proteomes" id="UP000189462"/>
    </source>
</evidence>
<dbReference type="PROSITE" id="PS50113">
    <property type="entry name" value="PAC"/>
    <property type="match status" value="1"/>
</dbReference>
<dbReference type="Proteomes" id="UP000189462">
    <property type="component" value="Unassembled WGS sequence"/>
</dbReference>
<dbReference type="Pfam" id="PF00563">
    <property type="entry name" value="EAL"/>
    <property type="match status" value="1"/>
</dbReference>
<feature type="domain" description="EAL" evidence="3">
    <location>
        <begin position="448"/>
        <end position="702"/>
    </location>
</feature>
<dbReference type="SUPFAM" id="SSF55073">
    <property type="entry name" value="Nucleotide cyclase"/>
    <property type="match status" value="1"/>
</dbReference>
<dbReference type="InterPro" id="IPR029787">
    <property type="entry name" value="Nucleotide_cyclase"/>
</dbReference>
<dbReference type="InterPro" id="IPR052155">
    <property type="entry name" value="Biofilm_reg_signaling"/>
</dbReference>
<name>A0A1V3NEY6_9GAMM</name>
<dbReference type="SMART" id="SM00091">
    <property type="entry name" value="PAS"/>
    <property type="match status" value="1"/>
</dbReference>
<dbReference type="EMBL" id="MVBK01000059">
    <property type="protein sequence ID" value="OOG23679.1"/>
    <property type="molecule type" value="Genomic_DNA"/>
</dbReference>
<evidence type="ECO:0000259" key="1">
    <source>
        <dbReference type="PROSITE" id="PS50112"/>
    </source>
</evidence>
<dbReference type="CDD" id="cd00130">
    <property type="entry name" value="PAS"/>
    <property type="match status" value="2"/>
</dbReference>
<dbReference type="Gene3D" id="3.30.450.20">
    <property type="entry name" value="PAS domain"/>
    <property type="match status" value="2"/>
</dbReference>
<gene>
    <name evidence="5" type="ORF">B1C78_10345</name>
</gene>
<feature type="domain" description="PAC" evidence="2">
    <location>
        <begin position="222"/>
        <end position="273"/>
    </location>
</feature>
<dbReference type="SUPFAM" id="SSF141868">
    <property type="entry name" value="EAL domain-like"/>
    <property type="match status" value="1"/>
</dbReference>
<feature type="domain" description="GGDEF" evidence="4">
    <location>
        <begin position="305"/>
        <end position="439"/>
    </location>
</feature>
<dbReference type="AlphaFoldDB" id="A0A1V3NEY6"/>
<dbReference type="SMART" id="SM00267">
    <property type="entry name" value="GGDEF"/>
    <property type="match status" value="1"/>
</dbReference>
<dbReference type="InterPro" id="IPR001633">
    <property type="entry name" value="EAL_dom"/>
</dbReference>
<dbReference type="InterPro" id="IPR035919">
    <property type="entry name" value="EAL_sf"/>
</dbReference>
<evidence type="ECO:0008006" key="7">
    <source>
        <dbReference type="Google" id="ProtNLM"/>
    </source>
</evidence>
<dbReference type="InterPro" id="IPR000700">
    <property type="entry name" value="PAS-assoc_C"/>
</dbReference>
<evidence type="ECO:0000259" key="2">
    <source>
        <dbReference type="PROSITE" id="PS50113"/>
    </source>
</evidence>
<dbReference type="InterPro" id="IPR000160">
    <property type="entry name" value="GGDEF_dom"/>
</dbReference>
<dbReference type="PROSITE" id="PS50883">
    <property type="entry name" value="EAL"/>
    <property type="match status" value="1"/>
</dbReference>
<accession>A0A1V3NEY6</accession>
<dbReference type="CDD" id="cd01949">
    <property type="entry name" value="GGDEF"/>
    <property type="match status" value="1"/>
</dbReference>
<dbReference type="Pfam" id="PF13426">
    <property type="entry name" value="PAS_9"/>
    <property type="match status" value="1"/>
</dbReference>
<feature type="domain" description="PAS" evidence="1">
    <location>
        <begin position="26"/>
        <end position="83"/>
    </location>
</feature>
<evidence type="ECO:0000259" key="4">
    <source>
        <dbReference type="PROSITE" id="PS50887"/>
    </source>
</evidence>
<keyword evidence="6" id="KW-1185">Reference proteome</keyword>
<reference evidence="5 6" key="1">
    <citation type="submission" date="2017-02" db="EMBL/GenBank/DDBJ databases">
        <title>Genomic diversity within the haloalkaliphilic genus Thioalkalivibrio.</title>
        <authorList>
            <person name="Ahn A.-C."/>
            <person name="Meier-Kolthoff J."/>
            <person name="Overmars L."/>
            <person name="Richter M."/>
            <person name="Woyke T."/>
            <person name="Sorokin D.Y."/>
            <person name="Muyzer G."/>
        </authorList>
    </citation>
    <scope>NUCLEOTIDE SEQUENCE [LARGE SCALE GENOMIC DNA]</scope>
    <source>
        <strain evidence="5 6">ALJD</strain>
    </source>
</reference>
<dbReference type="Pfam" id="PF08447">
    <property type="entry name" value="PAS_3"/>
    <property type="match status" value="1"/>
</dbReference>